<dbReference type="GO" id="GO:0006006">
    <property type="term" value="P:glucose metabolic process"/>
    <property type="evidence" value="ECO:0007669"/>
    <property type="project" value="TreeGrafter"/>
</dbReference>
<evidence type="ECO:0000256" key="1">
    <source>
        <dbReference type="ARBA" id="ARBA00001614"/>
    </source>
</evidence>
<evidence type="ECO:0000256" key="2">
    <source>
        <dbReference type="ARBA" id="ARBA00005028"/>
    </source>
</evidence>
<dbReference type="STRING" id="247633.GP2143_11162"/>
<dbReference type="InterPro" id="IPR014718">
    <property type="entry name" value="GH-type_carb-bd"/>
</dbReference>
<dbReference type="InterPro" id="IPR011013">
    <property type="entry name" value="Gal_mutarotase_sf_dom"/>
</dbReference>
<evidence type="ECO:0000256" key="10">
    <source>
        <dbReference type="PIRSR" id="PIRSR005096-2"/>
    </source>
</evidence>
<reference evidence="12 13" key="1">
    <citation type="journal article" date="2010" name="J. Bacteriol.">
        <title>Genome sequence of the oligotrophic marine Gammaproteobacterium HTCC2143, isolated from the Oregon Coast.</title>
        <authorList>
            <person name="Oh H.M."/>
            <person name="Kang I."/>
            <person name="Ferriera S."/>
            <person name="Giovannoni S.J."/>
            <person name="Cho J.C."/>
        </authorList>
    </citation>
    <scope>NUCLEOTIDE SEQUENCE [LARGE SCALE GENOMIC DNA]</scope>
    <source>
        <strain evidence="12 13">HTCC2143</strain>
    </source>
</reference>
<proteinExistence type="inferred from homology"/>
<organism evidence="12 13">
    <name type="scientific">marine gamma proteobacterium HTCC2143</name>
    <dbReference type="NCBI Taxonomy" id="247633"/>
    <lineage>
        <taxon>Bacteria</taxon>
        <taxon>Pseudomonadati</taxon>
        <taxon>Pseudomonadota</taxon>
        <taxon>Gammaproteobacteria</taxon>
        <taxon>Cellvibrionales</taxon>
        <taxon>Spongiibacteraceae</taxon>
        <taxon>BD1-7 clade</taxon>
    </lineage>
</organism>
<evidence type="ECO:0000256" key="5">
    <source>
        <dbReference type="ARBA" id="ARBA00014165"/>
    </source>
</evidence>
<dbReference type="PROSITE" id="PS00545">
    <property type="entry name" value="ALDOSE_1_EPIMERASE"/>
    <property type="match status" value="1"/>
</dbReference>
<keyword evidence="7 8" id="KW-0119">Carbohydrate metabolism</keyword>
<evidence type="ECO:0000313" key="13">
    <source>
        <dbReference type="Proteomes" id="UP000004931"/>
    </source>
</evidence>
<keyword evidence="6 8" id="KW-0413">Isomerase</keyword>
<name>A0YGA2_9GAMM</name>
<evidence type="ECO:0000256" key="4">
    <source>
        <dbReference type="ARBA" id="ARBA00013185"/>
    </source>
</evidence>
<dbReference type="NCBIfam" id="NF008277">
    <property type="entry name" value="PRK11055.1"/>
    <property type="match status" value="1"/>
</dbReference>
<dbReference type="PIRSF" id="PIRSF005096">
    <property type="entry name" value="GALM"/>
    <property type="match status" value="1"/>
</dbReference>
<dbReference type="GO" id="GO:0030246">
    <property type="term" value="F:carbohydrate binding"/>
    <property type="evidence" value="ECO:0007669"/>
    <property type="project" value="InterPro"/>
</dbReference>
<dbReference type="CDD" id="cd09019">
    <property type="entry name" value="galactose_mutarotase_like"/>
    <property type="match status" value="1"/>
</dbReference>
<dbReference type="InterPro" id="IPR047215">
    <property type="entry name" value="Galactose_mutarotase-like"/>
</dbReference>
<evidence type="ECO:0000256" key="9">
    <source>
        <dbReference type="PIRSR" id="PIRSR005096-1"/>
    </source>
</evidence>
<dbReference type="SUPFAM" id="SSF74650">
    <property type="entry name" value="Galactose mutarotase-like"/>
    <property type="match status" value="1"/>
</dbReference>
<evidence type="ECO:0000256" key="7">
    <source>
        <dbReference type="ARBA" id="ARBA00023277"/>
    </source>
</evidence>
<protein>
    <recommendedName>
        <fullName evidence="5 8">Aldose 1-epimerase</fullName>
        <ecNumber evidence="4 8">5.1.3.3</ecNumber>
    </recommendedName>
</protein>
<feature type="binding site" evidence="10">
    <location>
        <position position="241"/>
    </location>
    <ligand>
        <name>beta-D-galactose</name>
        <dbReference type="ChEBI" id="CHEBI:27667"/>
    </ligand>
</feature>
<feature type="active site" description="Proton donor" evidence="9">
    <location>
        <position position="177"/>
    </location>
</feature>
<sequence length="344" mass="37755">MKIPQTQFGRTPEGSDISLFSLNNDKGLTISVTDFGATLCRLYFPDKNGQGHNLVLGYDGFENLLADSNYFGATIGRYGNRIANGQFELHGKSFQLTQNEADNHLHGGAVGFNKRRWDIVTVNSDSITFRLSSPAGEEGYPGNLSVSLSYRLTATNELIIDYTAQTDAATPINLTNHSYWNLSGTGDILDHRLTLECPDYLPVTEELLPTGEIASVGNTPFDFRTTEAIGSRIGAVLGGYDHCFVISDCASREPRRIARVEDPISGRVMTVETTEPGIQFYTGNFLDNVRGADGNVYGKYSGFCLEAQHYPDSPNQPSFPNTILQPGDLYRQTTVYKFSLAGGR</sequence>
<dbReference type="PANTHER" id="PTHR10091:SF0">
    <property type="entry name" value="GALACTOSE MUTAROTASE"/>
    <property type="match status" value="1"/>
</dbReference>
<evidence type="ECO:0000256" key="6">
    <source>
        <dbReference type="ARBA" id="ARBA00023235"/>
    </source>
</evidence>
<dbReference type="InterPro" id="IPR015443">
    <property type="entry name" value="Aldose_1-epimerase"/>
</dbReference>
<comment type="similarity">
    <text evidence="3 8">Belongs to the aldose epimerase family.</text>
</comment>
<gene>
    <name evidence="12" type="ORF">GP2143_11162</name>
</gene>
<dbReference type="Gene3D" id="2.70.98.10">
    <property type="match status" value="1"/>
</dbReference>
<evidence type="ECO:0000256" key="11">
    <source>
        <dbReference type="PIRSR" id="PIRSR005096-3"/>
    </source>
</evidence>
<dbReference type="EC" id="5.1.3.3" evidence="4 8"/>
<accession>A0YGA2</accession>
<feature type="binding site" evidence="11">
    <location>
        <begin position="80"/>
        <end position="81"/>
    </location>
    <ligand>
        <name>beta-D-galactose</name>
        <dbReference type="ChEBI" id="CHEBI:27667"/>
    </ligand>
</feature>
<comment type="pathway">
    <text evidence="2 8">Carbohydrate metabolism; hexose metabolism.</text>
</comment>
<comment type="caution">
    <text evidence="12">The sequence shown here is derived from an EMBL/GenBank/DDBJ whole genome shotgun (WGS) entry which is preliminary data.</text>
</comment>
<dbReference type="AlphaFoldDB" id="A0YGA2"/>
<dbReference type="EMBL" id="AAVT01000010">
    <property type="protein sequence ID" value="EAW30128.1"/>
    <property type="molecule type" value="Genomic_DNA"/>
</dbReference>
<dbReference type="PANTHER" id="PTHR10091">
    <property type="entry name" value="ALDOSE-1-EPIMERASE"/>
    <property type="match status" value="1"/>
</dbReference>
<dbReference type="Pfam" id="PF01263">
    <property type="entry name" value="Aldose_epim"/>
    <property type="match status" value="1"/>
</dbReference>
<keyword evidence="13" id="KW-1185">Reference proteome</keyword>
<dbReference type="GO" id="GO:0004034">
    <property type="term" value="F:aldose 1-epimerase activity"/>
    <property type="evidence" value="ECO:0007669"/>
    <property type="project" value="UniProtKB-EC"/>
</dbReference>
<evidence type="ECO:0000313" key="12">
    <source>
        <dbReference type="EMBL" id="EAW30128.1"/>
    </source>
</evidence>
<dbReference type="InterPro" id="IPR008183">
    <property type="entry name" value="Aldose_1/G6P_1-epimerase"/>
</dbReference>
<dbReference type="InterPro" id="IPR018052">
    <property type="entry name" value="Ald1_epimerase_CS"/>
</dbReference>
<comment type="catalytic activity">
    <reaction evidence="1 8">
        <text>alpha-D-glucose = beta-D-glucose</text>
        <dbReference type="Rhea" id="RHEA:10264"/>
        <dbReference type="ChEBI" id="CHEBI:15903"/>
        <dbReference type="ChEBI" id="CHEBI:17925"/>
        <dbReference type="EC" id="5.1.3.3"/>
    </reaction>
</comment>
<dbReference type="Proteomes" id="UP000004931">
    <property type="component" value="Unassembled WGS sequence"/>
</dbReference>
<dbReference type="eggNOG" id="COG2017">
    <property type="taxonomic scope" value="Bacteria"/>
</dbReference>
<feature type="active site" description="Proton acceptor" evidence="9">
    <location>
        <position position="306"/>
    </location>
</feature>
<evidence type="ECO:0000256" key="3">
    <source>
        <dbReference type="ARBA" id="ARBA00006206"/>
    </source>
</evidence>
<evidence type="ECO:0000256" key="8">
    <source>
        <dbReference type="PIRNR" id="PIRNR005096"/>
    </source>
</evidence>
<dbReference type="OrthoDB" id="9779408at2"/>
<feature type="binding site" evidence="11">
    <location>
        <begin position="177"/>
        <end position="179"/>
    </location>
    <ligand>
        <name>beta-D-galactose</name>
        <dbReference type="ChEBI" id="CHEBI:27667"/>
    </ligand>
</feature>
<dbReference type="GO" id="GO:0033499">
    <property type="term" value="P:galactose catabolic process via UDP-galactose, Leloir pathway"/>
    <property type="evidence" value="ECO:0007669"/>
    <property type="project" value="TreeGrafter"/>
</dbReference>
<dbReference type="UniPathway" id="UPA00242"/>